<name>A0A0V0GNI3_SOLCH</name>
<accession>A0A0V0GNI3</accession>
<sequence>MVPERLLFDKSNISTRTNLLSSKGISPSNSLPNKFKYFKLERWLSSTGIEPEKLLFARFKISSDSS</sequence>
<proteinExistence type="predicted"/>
<evidence type="ECO:0000313" key="1">
    <source>
        <dbReference type="EMBL" id="JAP09582.1"/>
    </source>
</evidence>
<protein>
    <submittedName>
        <fullName evidence="1">Putative ovule protein</fullName>
    </submittedName>
</protein>
<dbReference type="AlphaFoldDB" id="A0A0V0GNI3"/>
<reference evidence="1" key="1">
    <citation type="submission" date="2015-12" db="EMBL/GenBank/DDBJ databases">
        <title>Gene expression during late stages of embryo sac development: a critical building block for successful pollen-pistil interactions.</title>
        <authorList>
            <person name="Liu Y."/>
            <person name="Joly V."/>
            <person name="Sabar M."/>
            <person name="Matton D.P."/>
        </authorList>
    </citation>
    <scope>NUCLEOTIDE SEQUENCE</scope>
</reference>
<organism evidence="1">
    <name type="scientific">Solanum chacoense</name>
    <name type="common">Chaco potato</name>
    <dbReference type="NCBI Taxonomy" id="4108"/>
    <lineage>
        <taxon>Eukaryota</taxon>
        <taxon>Viridiplantae</taxon>
        <taxon>Streptophyta</taxon>
        <taxon>Embryophyta</taxon>
        <taxon>Tracheophyta</taxon>
        <taxon>Spermatophyta</taxon>
        <taxon>Magnoliopsida</taxon>
        <taxon>eudicotyledons</taxon>
        <taxon>Gunneridae</taxon>
        <taxon>Pentapetalae</taxon>
        <taxon>asterids</taxon>
        <taxon>lamiids</taxon>
        <taxon>Solanales</taxon>
        <taxon>Solanaceae</taxon>
        <taxon>Solanoideae</taxon>
        <taxon>Solaneae</taxon>
        <taxon>Solanum</taxon>
    </lineage>
</organism>
<dbReference type="EMBL" id="GEDG01034738">
    <property type="protein sequence ID" value="JAP09582.1"/>
    <property type="molecule type" value="Transcribed_RNA"/>
</dbReference>